<name>A0A835V5M0_VANPL</name>
<dbReference type="AlphaFoldDB" id="A0A835V5M0"/>
<accession>A0A835V5M0</accession>
<evidence type="ECO:0000313" key="2">
    <source>
        <dbReference type="Proteomes" id="UP000636800"/>
    </source>
</evidence>
<evidence type="ECO:0000313" key="1">
    <source>
        <dbReference type="EMBL" id="KAG0485543.1"/>
    </source>
</evidence>
<keyword evidence="2" id="KW-1185">Reference proteome</keyword>
<comment type="caution">
    <text evidence="1">The sequence shown here is derived from an EMBL/GenBank/DDBJ whole genome shotgun (WGS) entry which is preliminary data.</text>
</comment>
<sequence length="88" mass="10213">MGMTKGAVLAIGRQNRELRSEREEAMYRLRSPWRIAEMYYDGAATMLHPTFYQPLELTNFADLKRTTAHNFWSNMLFLAKGAKFGAHQ</sequence>
<gene>
    <name evidence="1" type="ORF">HPP92_009622</name>
</gene>
<dbReference type="EMBL" id="JADCNL010000004">
    <property type="protein sequence ID" value="KAG0485543.1"/>
    <property type="molecule type" value="Genomic_DNA"/>
</dbReference>
<dbReference type="Proteomes" id="UP000636800">
    <property type="component" value="Unassembled WGS sequence"/>
</dbReference>
<organism evidence="1 2">
    <name type="scientific">Vanilla planifolia</name>
    <name type="common">Vanilla</name>
    <dbReference type="NCBI Taxonomy" id="51239"/>
    <lineage>
        <taxon>Eukaryota</taxon>
        <taxon>Viridiplantae</taxon>
        <taxon>Streptophyta</taxon>
        <taxon>Embryophyta</taxon>
        <taxon>Tracheophyta</taxon>
        <taxon>Spermatophyta</taxon>
        <taxon>Magnoliopsida</taxon>
        <taxon>Liliopsida</taxon>
        <taxon>Asparagales</taxon>
        <taxon>Orchidaceae</taxon>
        <taxon>Vanilloideae</taxon>
        <taxon>Vanilleae</taxon>
        <taxon>Vanilla</taxon>
    </lineage>
</organism>
<proteinExistence type="predicted"/>
<protein>
    <submittedName>
        <fullName evidence="1">Uncharacterized protein</fullName>
    </submittedName>
</protein>
<dbReference type="OrthoDB" id="443318at2759"/>
<reference evidence="1 2" key="1">
    <citation type="journal article" date="2020" name="Nat. Food">
        <title>A phased Vanilla planifolia genome enables genetic improvement of flavour and production.</title>
        <authorList>
            <person name="Hasing T."/>
            <person name="Tang H."/>
            <person name="Brym M."/>
            <person name="Khazi F."/>
            <person name="Huang T."/>
            <person name="Chambers A.H."/>
        </authorList>
    </citation>
    <scope>NUCLEOTIDE SEQUENCE [LARGE SCALE GENOMIC DNA]</scope>
    <source>
        <tissue evidence="1">Leaf</tissue>
    </source>
</reference>